<dbReference type="PANTHER" id="PTHR11895">
    <property type="entry name" value="TRANSAMIDASE"/>
    <property type="match status" value="1"/>
</dbReference>
<dbReference type="RefSeq" id="WP_009071665.1">
    <property type="nucleotide sequence ID" value="NZ_JH597761.1"/>
</dbReference>
<accession>H2C3J0</accession>
<proteinExistence type="predicted"/>
<dbReference type="GO" id="GO:0016740">
    <property type="term" value="F:transferase activity"/>
    <property type="evidence" value="ECO:0007669"/>
    <property type="project" value="UniProtKB-KW"/>
</dbReference>
<dbReference type="PANTHER" id="PTHR11895:SF67">
    <property type="entry name" value="AMIDASE DOMAIN-CONTAINING PROTEIN"/>
    <property type="match status" value="1"/>
</dbReference>
<dbReference type="eggNOG" id="arCOG01717">
    <property type="taxonomic scope" value="Archaea"/>
</dbReference>
<dbReference type="SUPFAM" id="SSF75304">
    <property type="entry name" value="Amidase signature (AS) enzymes"/>
    <property type="match status" value="1"/>
</dbReference>
<keyword evidence="3" id="KW-0808">Transferase</keyword>
<evidence type="ECO:0000256" key="1">
    <source>
        <dbReference type="SAM" id="MobiDB-lite"/>
    </source>
</evidence>
<reference evidence="3 4" key="1">
    <citation type="submission" date="2012-01" db="EMBL/GenBank/DDBJ databases">
        <title>Improved High-Quality Draft sequence of Metallosphaera yellowstonensis MK1.</title>
        <authorList>
            <consortium name="US DOE Joint Genome Institute"/>
            <person name="Lucas S."/>
            <person name="Han J."/>
            <person name="Cheng J.-F."/>
            <person name="Goodwin L."/>
            <person name="Pitluck S."/>
            <person name="Peters L."/>
            <person name="Teshima H."/>
            <person name="Detter J.C."/>
            <person name="Han C."/>
            <person name="Tapia R."/>
            <person name="Land M."/>
            <person name="Hauser L."/>
            <person name="Kyrpides N."/>
            <person name="Kozubal M."/>
            <person name="Macur R.E."/>
            <person name="Jay Z."/>
            <person name="Inskeep W."/>
            <person name="Woyke T."/>
        </authorList>
    </citation>
    <scope>NUCLEOTIDE SEQUENCE [LARGE SCALE GENOMIC DNA]</scope>
    <source>
        <strain evidence="3 4">MK1</strain>
    </source>
</reference>
<feature type="region of interest" description="Disordered" evidence="1">
    <location>
        <begin position="89"/>
        <end position="110"/>
    </location>
</feature>
<gene>
    <name evidence="3" type="ORF">MetMK1DRAFT_00013140</name>
</gene>
<dbReference type="InterPro" id="IPR020556">
    <property type="entry name" value="Amidase_CS"/>
</dbReference>
<dbReference type="PROSITE" id="PS00571">
    <property type="entry name" value="AMIDASES"/>
    <property type="match status" value="1"/>
</dbReference>
<protein>
    <submittedName>
        <fullName evidence="3">Amidase, Asp-tRNAAsn/Glu-tRNAGln amidotransferase A subunit</fullName>
    </submittedName>
</protein>
<name>H2C3J0_9CREN</name>
<dbReference type="InterPro" id="IPR000120">
    <property type="entry name" value="Amidase"/>
</dbReference>
<dbReference type="Gene3D" id="3.90.1300.10">
    <property type="entry name" value="Amidase signature (AS) domain"/>
    <property type="match status" value="1"/>
</dbReference>
<dbReference type="AlphaFoldDB" id="H2C3J0"/>
<sequence length="389" mass="41957">MSLEKLNSRYAPFITIQEKGNKAGPLSGLTFGIKDIIETAGIRTTAGSRILSNYVPKNDAWVVKRVLELGGTILGKTNTHEFAVGATNTSSIAGPARNPRDPERISGGSSGGSAVAVGLGIVDVGVGTDTGGSVRIPASLCGVIGYKPTTGILPKSGVIPFSWTLDTIGFLTRDFEVLWRVVVNVTPVETRKVFMSKGGTKIRAGLFMFGEDEVSVKLRDRVEEFGLDIVKVSLPNLEKEGGKVRRTIAVSEGASYHMDWLNSRAQEYFPDVREVLSSGLSVTAVDYINSLRKRRLLLEEYVGVFKDVDVVLSPTTKMVAPKIHDVLGKEKEFRDKLVGITELFNLVGAPSISIPFLELEGLPVGLMVSGPPYRDGTVLDVAKYLISSN</sequence>
<feature type="domain" description="Amidase" evidence="2">
    <location>
        <begin position="217"/>
        <end position="379"/>
    </location>
</feature>
<feature type="domain" description="Amidase" evidence="2">
    <location>
        <begin position="17"/>
        <end position="178"/>
    </location>
</feature>
<dbReference type="OrthoDB" id="7931at2157"/>
<evidence type="ECO:0000313" key="3">
    <source>
        <dbReference type="EMBL" id="EHP70811.1"/>
    </source>
</evidence>
<evidence type="ECO:0000313" key="4">
    <source>
        <dbReference type="Proteomes" id="UP000003980"/>
    </source>
</evidence>
<dbReference type="EMBL" id="JH597761">
    <property type="protein sequence ID" value="EHP70811.1"/>
    <property type="molecule type" value="Genomic_DNA"/>
</dbReference>
<evidence type="ECO:0000259" key="2">
    <source>
        <dbReference type="Pfam" id="PF01425"/>
    </source>
</evidence>
<dbReference type="InterPro" id="IPR023631">
    <property type="entry name" value="Amidase_dom"/>
</dbReference>
<dbReference type="HOGENOM" id="CLU_009600_0_3_2"/>
<dbReference type="Pfam" id="PF01425">
    <property type="entry name" value="Amidase"/>
    <property type="match status" value="2"/>
</dbReference>
<dbReference type="InterPro" id="IPR036928">
    <property type="entry name" value="AS_sf"/>
</dbReference>
<dbReference type="Proteomes" id="UP000003980">
    <property type="component" value="Unassembled WGS sequence"/>
</dbReference>
<keyword evidence="4" id="KW-1185">Reference proteome</keyword>
<organism evidence="3 4">
    <name type="scientific">Metallosphaera yellowstonensis MK1</name>
    <dbReference type="NCBI Taxonomy" id="671065"/>
    <lineage>
        <taxon>Archaea</taxon>
        <taxon>Thermoproteota</taxon>
        <taxon>Thermoprotei</taxon>
        <taxon>Sulfolobales</taxon>
        <taxon>Sulfolobaceae</taxon>
        <taxon>Metallosphaera</taxon>
    </lineage>
</organism>
<dbReference type="STRING" id="671065.MetMK1DRAFT_00013140"/>